<evidence type="ECO:0000256" key="8">
    <source>
        <dbReference type="ARBA" id="ARBA00022723"/>
    </source>
</evidence>
<dbReference type="SUPFAM" id="SSF57716">
    <property type="entry name" value="Glucocorticoid receptor-like (DNA-binding domain)"/>
    <property type="match status" value="1"/>
</dbReference>
<evidence type="ECO:0000256" key="11">
    <source>
        <dbReference type="ARBA" id="ARBA00022801"/>
    </source>
</evidence>
<evidence type="ECO:0000256" key="19">
    <source>
        <dbReference type="ARBA" id="ARBA00044632"/>
    </source>
</evidence>
<comment type="catalytic activity">
    <reaction evidence="1">
        <text>Hydrolysis of DNA containing ring-opened 7-methylguanine residues, releasing 2,6-diamino-4-hydroxy-5-(N-methyl)formamidopyrimidine.</text>
        <dbReference type="EC" id="3.2.2.23"/>
    </reaction>
</comment>
<feature type="domain" description="FPG-type" evidence="21">
    <location>
        <begin position="241"/>
        <end position="275"/>
    </location>
</feature>
<evidence type="ECO:0000256" key="5">
    <source>
        <dbReference type="ARBA" id="ARBA00012024"/>
    </source>
</evidence>
<comment type="cofactor">
    <cofactor evidence="2">
        <name>Zn(2+)</name>
        <dbReference type="ChEBI" id="CHEBI:29105"/>
    </cofactor>
</comment>
<keyword evidence="16" id="KW-0511">Multifunctional enzyme</keyword>
<feature type="domain" description="Formamidopyrimidine-DNA glycosylase catalytic" evidence="22">
    <location>
        <begin position="3"/>
        <end position="116"/>
    </location>
</feature>
<dbReference type="InterPro" id="IPR020629">
    <property type="entry name" value="FPG_Glyclase"/>
</dbReference>
<organism evidence="23 24">
    <name type="scientific">Parachlamydia acanthamoebae</name>
    <dbReference type="NCBI Taxonomy" id="83552"/>
    <lineage>
        <taxon>Bacteria</taxon>
        <taxon>Pseudomonadati</taxon>
        <taxon>Chlamydiota</taxon>
        <taxon>Chlamydiia</taxon>
        <taxon>Parachlamydiales</taxon>
        <taxon>Parachlamydiaceae</taxon>
        <taxon>Parachlamydia</taxon>
    </lineage>
</organism>
<dbReference type="SUPFAM" id="SSF46946">
    <property type="entry name" value="S13-like H2TH domain"/>
    <property type="match status" value="1"/>
</dbReference>
<evidence type="ECO:0000256" key="13">
    <source>
        <dbReference type="ARBA" id="ARBA00023125"/>
    </source>
</evidence>
<evidence type="ECO:0000256" key="9">
    <source>
        <dbReference type="ARBA" id="ARBA00022763"/>
    </source>
</evidence>
<dbReference type="EC" id="3.2.2.23" evidence="5"/>
<accession>A0A0C1EPZ8</accession>
<dbReference type="InterPro" id="IPR010979">
    <property type="entry name" value="Ribosomal_uS13-like_H2TH"/>
</dbReference>
<dbReference type="Gene3D" id="3.20.190.10">
    <property type="entry name" value="MutM-like, N-terminal"/>
    <property type="match status" value="1"/>
</dbReference>
<dbReference type="Pfam" id="PF06827">
    <property type="entry name" value="zf-FPG_IleRS"/>
    <property type="match status" value="1"/>
</dbReference>
<gene>
    <name evidence="23" type="primary">mutM</name>
    <name evidence="23" type="ORF">DB43_EH00030</name>
</gene>
<dbReference type="EMBL" id="JSAM01000027">
    <property type="protein sequence ID" value="KIA78314.1"/>
    <property type="molecule type" value="Genomic_DNA"/>
</dbReference>
<dbReference type="GO" id="GO:0034039">
    <property type="term" value="F:8-oxo-7,8-dihydroguanine DNA N-glycosylase activity"/>
    <property type="evidence" value="ECO:0007669"/>
    <property type="project" value="TreeGrafter"/>
</dbReference>
<dbReference type="InterPro" id="IPR015887">
    <property type="entry name" value="DNA_glyclase_Znf_dom_DNA_BS"/>
</dbReference>
<evidence type="ECO:0000256" key="16">
    <source>
        <dbReference type="ARBA" id="ARBA00023268"/>
    </source>
</evidence>
<evidence type="ECO:0000256" key="14">
    <source>
        <dbReference type="ARBA" id="ARBA00023204"/>
    </source>
</evidence>
<dbReference type="PROSITE" id="PS51066">
    <property type="entry name" value="ZF_FPG_2"/>
    <property type="match status" value="1"/>
</dbReference>
<dbReference type="GO" id="GO:0008270">
    <property type="term" value="F:zinc ion binding"/>
    <property type="evidence" value="ECO:0007669"/>
    <property type="project" value="UniProtKB-KW"/>
</dbReference>
<dbReference type="SMART" id="SM00898">
    <property type="entry name" value="Fapy_DNA_glyco"/>
    <property type="match status" value="1"/>
</dbReference>
<comment type="similarity">
    <text evidence="3">Belongs to the FPG family.</text>
</comment>
<dbReference type="EC" id="4.2.99.18" evidence="6"/>
<evidence type="ECO:0000256" key="7">
    <source>
        <dbReference type="ARBA" id="ARBA00016240"/>
    </source>
</evidence>
<evidence type="ECO:0000256" key="4">
    <source>
        <dbReference type="ARBA" id="ARBA00011245"/>
    </source>
</evidence>
<dbReference type="InterPro" id="IPR015886">
    <property type="entry name" value="H2TH_FPG"/>
</dbReference>
<dbReference type="PANTHER" id="PTHR22993">
    <property type="entry name" value="FORMAMIDOPYRIMIDINE-DNA GLYCOSYLASE"/>
    <property type="match status" value="1"/>
</dbReference>
<evidence type="ECO:0000256" key="18">
    <source>
        <dbReference type="ARBA" id="ARBA00030638"/>
    </source>
</evidence>
<evidence type="ECO:0000256" key="1">
    <source>
        <dbReference type="ARBA" id="ARBA00001668"/>
    </source>
</evidence>
<dbReference type="FunFam" id="1.10.8.50:FF:000003">
    <property type="entry name" value="Formamidopyrimidine-DNA glycosylase"/>
    <property type="match status" value="1"/>
</dbReference>
<dbReference type="Pfam" id="PF01149">
    <property type="entry name" value="Fapy_DNA_glyco"/>
    <property type="match status" value="1"/>
</dbReference>
<dbReference type="GO" id="GO:0140078">
    <property type="term" value="F:class I DNA-(apurinic or apyrimidinic site) endonuclease activity"/>
    <property type="evidence" value="ECO:0007669"/>
    <property type="project" value="UniProtKB-EC"/>
</dbReference>
<keyword evidence="14" id="KW-0234">DNA repair</keyword>
<evidence type="ECO:0000256" key="17">
    <source>
        <dbReference type="ARBA" id="ARBA00023295"/>
    </source>
</evidence>
<keyword evidence="13" id="KW-0238">DNA-binding</keyword>
<keyword evidence="9" id="KW-0227">DNA damage</keyword>
<keyword evidence="17 23" id="KW-0326">Glycosidase</keyword>
<keyword evidence="8" id="KW-0479">Metal-binding</keyword>
<dbReference type="PATRIC" id="fig|83552.4.peg.480"/>
<evidence type="ECO:0000256" key="6">
    <source>
        <dbReference type="ARBA" id="ARBA00012720"/>
    </source>
</evidence>
<keyword evidence="11 23" id="KW-0378">Hydrolase</keyword>
<dbReference type="PANTHER" id="PTHR22993:SF9">
    <property type="entry name" value="FORMAMIDOPYRIMIDINE-DNA GLYCOSYLASE"/>
    <property type="match status" value="1"/>
</dbReference>
<keyword evidence="10 20" id="KW-0863">Zinc-finger</keyword>
<evidence type="ECO:0000256" key="12">
    <source>
        <dbReference type="ARBA" id="ARBA00022833"/>
    </source>
</evidence>
<proteinExistence type="inferred from homology"/>
<dbReference type="InterPro" id="IPR010663">
    <property type="entry name" value="Znf_FPG/IleRS"/>
</dbReference>
<name>A0A0C1EPZ8_9BACT</name>
<sequence>MMPELPEVETITREMREAKLEGRTIEKAQIFWERTIATPSPSIFSKKIVGQKILNISRRGKFIILTLSKESLLIHLRMTGKFLIAKEQIKPDSHERVRLFLDDGRILRYEDQRKFGKWYLVKNPDEVLGALGIEPLSENFTLSTFQKILTGHHRQIKPFLLDQHYIAGLGNIYVDEALWVSKIHPLRSVSTLTKKEIKALHEAIPIVLQTGIKNIGTSLGAARANYFSVSGRRGSNQNALNVFRKDGLPCPRCNTTIKKMTVGQRGTHYCPVCQSQ</sequence>
<keyword evidence="12" id="KW-0862">Zinc</keyword>
<evidence type="ECO:0000256" key="20">
    <source>
        <dbReference type="PROSITE-ProRule" id="PRU00391"/>
    </source>
</evidence>
<evidence type="ECO:0000313" key="23">
    <source>
        <dbReference type="EMBL" id="KIA78314.1"/>
    </source>
</evidence>
<dbReference type="PROSITE" id="PS01242">
    <property type="entry name" value="ZF_FPG_1"/>
    <property type="match status" value="1"/>
</dbReference>
<dbReference type="Proteomes" id="UP000031307">
    <property type="component" value="Unassembled WGS sequence"/>
</dbReference>
<evidence type="ECO:0000256" key="10">
    <source>
        <dbReference type="ARBA" id="ARBA00022771"/>
    </source>
</evidence>
<dbReference type="NCBIfam" id="TIGR00577">
    <property type="entry name" value="fpg"/>
    <property type="match status" value="1"/>
</dbReference>
<evidence type="ECO:0000256" key="15">
    <source>
        <dbReference type="ARBA" id="ARBA00023239"/>
    </source>
</evidence>
<keyword evidence="15 23" id="KW-0456">Lyase</keyword>
<dbReference type="InterPro" id="IPR000214">
    <property type="entry name" value="Znf_DNA_glyclase/AP_lyase"/>
</dbReference>
<dbReference type="GO" id="GO:0006284">
    <property type="term" value="P:base-excision repair"/>
    <property type="evidence" value="ECO:0007669"/>
    <property type="project" value="InterPro"/>
</dbReference>
<dbReference type="AlphaFoldDB" id="A0A0C1EPZ8"/>
<comment type="catalytic activity">
    <reaction evidence="19">
        <text>2'-deoxyribonucleotide-(2'-deoxyribose 5'-phosphate)-2'-deoxyribonucleotide-DNA = a 3'-end 2'-deoxyribonucleotide-(2,3-dehydro-2,3-deoxyribose 5'-phosphate)-DNA + a 5'-end 5'-phospho-2'-deoxyribonucleoside-DNA + H(+)</text>
        <dbReference type="Rhea" id="RHEA:66592"/>
        <dbReference type="Rhea" id="RHEA-COMP:13180"/>
        <dbReference type="Rhea" id="RHEA-COMP:16897"/>
        <dbReference type="Rhea" id="RHEA-COMP:17067"/>
        <dbReference type="ChEBI" id="CHEBI:15378"/>
        <dbReference type="ChEBI" id="CHEBI:136412"/>
        <dbReference type="ChEBI" id="CHEBI:157695"/>
        <dbReference type="ChEBI" id="CHEBI:167181"/>
        <dbReference type="EC" id="4.2.99.18"/>
    </reaction>
</comment>
<dbReference type="Gene3D" id="1.10.8.50">
    <property type="match status" value="1"/>
</dbReference>
<evidence type="ECO:0000259" key="21">
    <source>
        <dbReference type="PROSITE" id="PS51066"/>
    </source>
</evidence>
<evidence type="ECO:0000259" key="22">
    <source>
        <dbReference type="PROSITE" id="PS51068"/>
    </source>
</evidence>
<evidence type="ECO:0000313" key="24">
    <source>
        <dbReference type="Proteomes" id="UP000031307"/>
    </source>
</evidence>
<dbReference type="InterPro" id="IPR035937">
    <property type="entry name" value="FPG_N"/>
</dbReference>
<protein>
    <recommendedName>
        <fullName evidence="7">Formamidopyrimidine-DNA glycosylase</fullName>
        <ecNumber evidence="5">3.2.2.23</ecNumber>
        <ecNumber evidence="6">4.2.99.18</ecNumber>
    </recommendedName>
    <alternativeName>
        <fullName evidence="18">DNA-(apurinic or apyrimidinic site) lyase MutM</fullName>
    </alternativeName>
</protein>
<comment type="caution">
    <text evidence="23">The sequence shown here is derived from an EMBL/GenBank/DDBJ whole genome shotgun (WGS) entry which is preliminary data.</text>
</comment>
<dbReference type="InterPro" id="IPR012319">
    <property type="entry name" value="FPG_cat"/>
</dbReference>
<dbReference type="GO" id="GO:0003684">
    <property type="term" value="F:damaged DNA binding"/>
    <property type="evidence" value="ECO:0007669"/>
    <property type="project" value="InterPro"/>
</dbReference>
<dbReference type="CDD" id="cd08966">
    <property type="entry name" value="EcFpg-like_N"/>
    <property type="match status" value="1"/>
</dbReference>
<evidence type="ECO:0000256" key="2">
    <source>
        <dbReference type="ARBA" id="ARBA00001947"/>
    </source>
</evidence>
<dbReference type="SUPFAM" id="SSF81624">
    <property type="entry name" value="N-terminal domain of MutM-like DNA repair proteins"/>
    <property type="match status" value="1"/>
</dbReference>
<evidence type="ECO:0000256" key="3">
    <source>
        <dbReference type="ARBA" id="ARBA00009409"/>
    </source>
</evidence>
<reference evidence="23 24" key="1">
    <citation type="journal article" date="2014" name="Mol. Biol. Evol.">
        <title>Massive expansion of Ubiquitination-related gene families within the Chlamydiae.</title>
        <authorList>
            <person name="Domman D."/>
            <person name="Collingro A."/>
            <person name="Lagkouvardos I."/>
            <person name="Gehre L."/>
            <person name="Weinmaier T."/>
            <person name="Rattei T."/>
            <person name="Subtil A."/>
            <person name="Horn M."/>
        </authorList>
    </citation>
    <scope>NUCLEOTIDE SEQUENCE [LARGE SCALE GENOMIC DNA]</scope>
    <source>
        <strain evidence="23 24">OEW1</strain>
    </source>
</reference>
<dbReference type="NCBIfam" id="NF002211">
    <property type="entry name" value="PRK01103.1"/>
    <property type="match status" value="1"/>
</dbReference>
<dbReference type="PROSITE" id="PS51068">
    <property type="entry name" value="FPG_CAT"/>
    <property type="match status" value="1"/>
</dbReference>
<dbReference type="Pfam" id="PF06831">
    <property type="entry name" value="H2TH"/>
    <property type="match status" value="1"/>
</dbReference>
<dbReference type="SMART" id="SM01232">
    <property type="entry name" value="H2TH"/>
    <property type="match status" value="1"/>
</dbReference>
<comment type="subunit">
    <text evidence="4">Monomer.</text>
</comment>